<feature type="transmembrane region" description="Helical" evidence="10">
    <location>
        <begin position="293"/>
        <end position="321"/>
    </location>
</feature>
<comment type="caution">
    <text evidence="14">The sequence shown here is derived from an EMBL/GenBank/DDBJ whole genome shotgun (WGS) entry which is preliminary data.</text>
</comment>
<feature type="domain" description="ABC transmembrane type-1" evidence="13">
    <location>
        <begin position="811"/>
        <end position="1088"/>
    </location>
</feature>
<feature type="signal peptide" evidence="11">
    <location>
        <begin position="1"/>
        <end position="22"/>
    </location>
</feature>
<evidence type="ECO:0000256" key="2">
    <source>
        <dbReference type="ARBA" id="ARBA00009726"/>
    </source>
</evidence>
<keyword evidence="11" id="KW-0732">Signal</keyword>
<keyword evidence="5" id="KW-0677">Repeat</keyword>
<dbReference type="InterPro" id="IPR050173">
    <property type="entry name" value="ABC_transporter_C-like"/>
</dbReference>
<evidence type="ECO:0000256" key="11">
    <source>
        <dbReference type="SAM" id="SignalP"/>
    </source>
</evidence>
<feature type="transmembrane region" description="Helical" evidence="10">
    <location>
        <begin position="850"/>
        <end position="876"/>
    </location>
</feature>
<feature type="transmembrane region" description="Helical" evidence="10">
    <location>
        <begin position="809"/>
        <end position="830"/>
    </location>
</feature>
<dbReference type="GO" id="GO:0005524">
    <property type="term" value="F:ATP binding"/>
    <property type="evidence" value="ECO:0007669"/>
    <property type="project" value="UniProtKB-KW"/>
</dbReference>
<name>A0AAV2ZJR2_9STRA</name>
<dbReference type="CDD" id="cd03250">
    <property type="entry name" value="ABCC_MRP_domain1"/>
    <property type="match status" value="1"/>
</dbReference>
<dbReference type="InterPro" id="IPR011527">
    <property type="entry name" value="ABC1_TM_dom"/>
</dbReference>
<organism evidence="14 15">
    <name type="scientific">Lagenidium giganteum</name>
    <dbReference type="NCBI Taxonomy" id="4803"/>
    <lineage>
        <taxon>Eukaryota</taxon>
        <taxon>Sar</taxon>
        <taxon>Stramenopiles</taxon>
        <taxon>Oomycota</taxon>
        <taxon>Peronosporomycetes</taxon>
        <taxon>Pythiales</taxon>
        <taxon>Pythiaceae</taxon>
    </lineage>
</organism>
<dbReference type="FunFam" id="3.40.50.300:FF:000997">
    <property type="entry name" value="Multidrug resistance-associated protein 1"/>
    <property type="match status" value="1"/>
</dbReference>
<keyword evidence="15" id="KW-1185">Reference proteome</keyword>
<evidence type="ECO:0000256" key="1">
    <source>
        <dbReference type="ARBA" id="ARBA00004128"/>
    </source>
</evidence>
<keyword evidence="3" id="KW-0813">Transport</keyword>
<keyword evidence="6" id="KW-0547">Nucleotide-binding</keyword>
<dbReference type="SUPFAM" id="SSF90123">
    <property type="entry name" value="ABC transporter transmembrane region"/>
    <property type="match status" value="2"/>
</dbReference>
<evidence type="ECO:0000313" key="14">
    <source>
        <dbReference type="EMBL" id="DBA04859.1"/>
    </source>
</evidence>
<feature type="domain" description="ABC transporter" evidence="12">
    <location>
        <begin position="1129"/>
        <end position="1363"/>
    </location>
</feature>
<evidence type="ECO:0000259" key="12">
    <source>
        <dbReference type="PROSITE" id="PS50893"/>
    </source>
</evidence>
<feature type="chain" id="PRO_5043808361" evidence="11">
    <location>
        <begin position="23"/>
        <end position="1373"/>
    </location>
</feature>
<feature type="domain" description="ABC transporter" evidence="12">
    <location>
        <begin position="490"/>
        <end position="714"/>
    </location>
</feature>
<reference evidence="14" key="1">
    <citation type="submission" date="2022-11" db="EMBL/GenBank/DDBJ databases">
        <authorList>
            <person name="Morgan W.R."/>
            <person name="Tartar A."/>
        </authorList>
    </citation>
    <scope>NUCLEOTIDE SEQUENCE</scope>
    <source>
        <strain evidence="14">ARSEF 373</strain>
    </source>
</reference>
<dbReference type="CDD" id="cd18580">
    <property type="entry name" value="ABC_6TM_ABCC_D2"/>
    <property type="match status" value="1"/>
</dbReference>
<reference evidence="14" key="2">
    <citation type="journal article" date="2023" name="Microbiol Resour">
        <title>Decontamination and Annotation of the Draft Genome Sequence of the Oomycete Lagenidium giganteum ARSEF 373.</title>
        <authorList>
            <person name="Morgan W.R."/>
            <person name="Tartar A."/>
        </authorList>
    </citation>
    <scope>NUCLEOTIDE SEQUENCE</scope>
    <source>
        <strain evidence="14">ARSEF 373</strain>
    </source>
</reference>
<protein>
    <submittedName>
        <fullName evidence="14">Uncharacterized protein</fullName>
    </submittedName>
</protein>
<feature type="transmembrane region" description="Helical" evidence="10">
    <location>
        <begin position="200"/>
        <end position="218"/>
    </location>
</feature>
<dbReference type="InterPro" id="IPR003593">
    <property type="entry name" value="AAA+_ATPase"/>
</dbReference>
<keyword evidence="7" id="KW-0067">ATP-binding</keyword>
<evidence type="ECO:0000256" key="8">
    <source>
        <dbReference type="ARBA" id="ARBA00022989"/>
    </source>
</evidence>
<evidence type="ECO:0000256" key="4">
    <source>
        <dbReference type="ARBA" id="ARBA00022692"/>
    </source>
</evidence>
<evidence type="ECO:0000256" key="6">
    <source>
        <dbReference type="ARBA" id="ARBA00022741"/>
    </source>
</evidence>
<feature type="domain" description="ABC transmembrane type-1" evidence="13">
    <location>
        <begin position="170"/>
        <end position="449"/>
    </location>
</feature>
<dbReference type="InterPro" id="IPR044746">
    <property type="entry name" value="ABCC_6TM_D1"/>
</dbReference>
<dbReference type="FunFam" id="3.40.50.300:FF:000610">
    <property type="entry name" value="Multidrug resistance-associated ABC transporter"/>
    <property type="match status" value="1"/>
</dbReference>
<dbReference type="InterPro" id="IPR017871">
    <property type="entry name" value="ABC_transporter-like_CS"/>
</dbReference>
<dbReference type="PROSITE" id="PS51257">
    <property type="entry name" value="PROKAR_LIPOPROTEIN"/>
    <property type="match status" value="1"/>
</dbReference>
<sequence length="1373" mass="152088">MAAWKATSALLWIPWTWPALLSCCLCTPRRPWNRESTRAAHLEQGEVAKLARSFDRHTRSRFVPRTSAKMPKGYSTYGEATPLLATANAKGQTAAHPRDQAGWFSKIFLSWVYPILAEGNTRQLDPEDAWALSEPDRCEGATNTLHRNWIASGSLLVAFLKTYGLWYMSVGLLLAGAYGCDLLGPYVLFRVVDLISQVEVNYHAVTFWLGLLFATRIIKALLFAHVYTDTQVIAVRFSSALKSIVFQKSLRLSAEAKTVKNTGDIVNIYTTDVQNILMAAYFLHEMWILPTEILIAISMLFNIVGSATFAGVGVILVVLVVNNYLSRAQAHTFGDVMRLKDERMKVINELFSAMQIVKLNAWEAKFAEKVGEVRARELRVVWRYLMIGAMNIFALWGAPVFVSTTTFAVYALVMGQQLTAAKVFTALALFRLIQEPLRSLPRIITGIIQAGISVGRLMEFIDLSEVDPYAVSGRENADMVAKYEPSDVIVAVEDGTFAWDAKGMPLFRGINLRVTRGEFVVVHGRVGSGKSSFCSVLLGDMLKRSGSVYMGGSVAYCSQQPWIQNLTIRDNILFGLPYDKHKYRKVIEACGLTKDLALFAAGDKTEIGQKGLNVSGGQKARISLARACYSDADVFIFDSPLAAVDAIVQNEIFTKCFLGLLKNKTRILVTHNPEIIASKYVDQAIRLVDGAMTHTRNMDKQELSTPPVSPLVSHGRVNQRGKGGLQHLSVTTVAGSAAASPVARSALEQFSTENVVAEGFSPLSNRSVDSFIGESTSDGRLVKEETRQEGRVSAHVFMAYFRAIGGLKVVFFLIFVQCVWQGFQILSDFWLSHWTSKSEEDQRLHVTRNLSIYVALALSSSAMVLVRTMTVSFAGIRGAKRMFNAMTSALLHAPMSFFDANPVGRILNRYGDDVSAIDFRLPFAYGTMLAVTFSNGCTLITAAAVTKYFGLLIVPILYIYLRIGQFYLRPARELQRLQKTTQSPVLAHVSESIDGTHIIRAFGTDQVHRFIEQNFSKIDTNNRNVYVSIVTGQWFALRMQLMGGFLVVLITGALVTMRSYLSAGVIGLAFNYALAVDQGLESLIQTWSWLETSMVSPERIQEYIDIPAEAPHEIPATEPVAEWPARGEVAFNNVSFRYKDEDELVLRNLTFRLAPAEKVGIVGRTGAGKSSLTMALFRINEVASGTIVIDGVDTSKIGLRSLRSRLSIITQAPVLFKGTIRGYLDPFEEYGDDNLWLCLRKVGMGDKISSMDGKLLAVLEENGDNFSVGERQMLCMARALLSESSVVVMDEATASIDHETDMKLQKVIRSEFKQSTVITIAHRLDTVLDADRIMVLDAGKIVEFDSPKALIARRSGHLYDLAKEGGYLDRLNL</sequence>
<dbReference type="InterPro" id="IPR027417">
    <property type="entry name" value="P-loop_NTPase"/>
</dbReference>
<dbReference type="Gene3D" id="3.40.50.300">
    <property type="entry name" value="P-loop containing nucleotide triphosphate hydrolases"/>
    <property type="match status" value="2"/>
</dbReference>
<evidence type="ECO:0000256" key="7">
    <source>
        <dbReference type="ARBA" id="ARBA00022840"/>
    </source>
</evidence>
<feature type="transmembrane region" description="Helical" evidence="10">
    <location>
        <begin position="1041"/>
        <end position="1061"/>
    </location>
</feature>
<dbReference type="PROSITE" id="PS50929">
    <property type="entry name" value="ABC_TM1F"/>
    <property type="match status" value="2"/>
</dbReference>
<dbReference type="InterPro" id="IPR044726">
    <property type="entry name" value="ABCC_6TM_D2"/>
</dbReference>
<dbReference type="PROSITE" id="PS00211">
    <property type="entry name" value="ABC_TRANSPORTER_1"/>
    <property type="match status" value="1"/>
</dbReference>
<dbReference type="InterPro" id="IPR003439">
    <property type="entry name" value="ABC_transporter-like_ATP-bd"/>
</dbReference>
<dbReference type="GO" id="GO:0016887">
    <property type="term" value="F:ATP hydrolysis activity"/>
    <property type="evidence" value="ECO:0007669"/>
    <property type="project" value="InterPro"/>
</dbReference>
<dbReference type="PANTHER" id="PTHR24223">
    <property type="entry name" value="ATP-BINDING CASSETTE SUB-FAMILY C"/>
    <property type="match status" value="1"/>
</dbReference>
<dbReference type="GO" id="GO:0005774">
    <property type="term" value="C:vacuolar membrane"/>
    <property type="evidence" value="ECO:0007669"/>
    <property type="project" value="UniProtKB-SubCell"/>
</dbReference>
<feature type="transmembrane region" description="Helical" evidence="10">
    <location>
        <begin position="948"/>
        <end position="968"/>
    </location>
</feature>
<accession>A0AAV2ZJR2</accession>
<dbReference type="Proteomes" id="UP001146120">
    <property type="component" value="Unassembled WGS sequence"/>
</dbReference>
<dbReference type="InterPro" id="IPR036640">
    <property type="entry name" value="ABC1_TM_sf"/>
</dbReference>
<dbReference type="FunFam" id="1.20.1560.10:FF:000063">
    <property type="entry name" value="Multidrug resistance protein ABC transporter"/>
    <property type="match status" value="1"/>
</dbReference>
<dbReference type="Pfam" id="PF00664">
    <property type="entry name" value="ABC_membrane"/>
    <property type="match status" value="2"/>
</dbReference>
<evidence type="ECO:0000256" key="3">
    <source>
        <dbReference type="ARBA" id="ARBA00022448"/>
    </source>
</evidence>
<dbReference type="SUPFAM" id="SSF52540">
    <property type="entry name" value="P-loop containing nucleoside triphosphate hydrolases"/>
    <property type="match status" value="2"/>
</dbReference>
<evidence type="ECO:0000256" key="5">
    <source>
        <dbReference type="ARBA" id="ARBA00022737"/>
    </source>
</evidence>
<evidence type="ECO:0000256" key="9">
    <source>
        <dbReference type="ARBA" id="ARBA00023136"/>
    </source>
</evidence>
<dbReference type="CDD" id="cd18579">
    <property type="entry name" value="ABC_6TM_ABCC_D1"/>
    <property type="match status" value="1"/>
</dbReference>
<keyword evidence="9 10" id="KW-0472">Membrane</keyword>
<evidence type="ECO:0000256" key="10">
    <source>
        <dbReference type="SAM" id="Phobius"/>
    </source>
</evidence>
<evidence type="ECO:0000259" key="13">
    <source>
        <dbReference type="PROSITE" id="PS50929"/>
    </source>
</evidence>
<dbReference type="CDD" id="cd03244">
    <property type="entry name" value="ABCC_MRP_domain2"/>
    <property type="match status" value="1"/>
</dbReference>
<dbReference type="PROSITE" id="PS50893">
    <property type="entry name" value="ABC_TRANSPORTER_2"/>
    <property type="match status" value="2"/>
</dbReference>
<dbReference type="Gene3D" id="1.20.1560.10">
    <property type="entry name" value="ABC transporter type 1, transmembrane domain"/>
    <property type="match status" value="2"/>
</dbReference>
<dbReference type="Pfam" id="PF00005">
    <property type="entry name" value="ABC_tran"/>
    <property type="match status" value="2"/>
</dbReference>
<keyword evidence="8 10" id="KW-1133">Transmembrane helix</keyword>
<dbReference type="GO" id="GO:0140359">
    <property type="term" value="F:ABC-type transporter activity"/>
    <property type="evidence" value="ECO:0007669"/>
    <property type="project" value="InterPro"/>
</dbReference>
<comment type="subcellular location">
    <subcellularLocation>
        <location evidence="1">Vacuole membrane</location>
        <topology evidence="1">Multi-pass membrane protein</topology>
    </subcellularLocation>
</comment>
<keyword evidence="4 10" id="KW-0812">Transmembrane</keyword>
<evidence type="ECO:0000313" key="15">
    <source>
        <dbReference type="Proteomes" id="UP001146120"/>
    </source>
</evidence>
<feature type="transmembrane region" description="Helical" evidence="10">
    <location>
        <begin position="165"/>
        <end position="188"/>
    </location>
</feature>
<dbReference type="EMBL" id="DAKRPA010000005">
    <property type="protein sequence ID" value="DBA04859.1"/>
    <property type="molecule type" value="Genomic_DNA"/>
</dbReference>
<dbReference type="SMART" id="SM00382">
    <property type="entry name" value="AAA"/>
    <property type="match status" value="2"/>
</dbReference>
<dbReference type="PANTHER" id="PTHR24223:SF443">
    <property type="entry name" value="MULTIDRUG-RESISTANCE LIKE PROTEIN 1, ISOFORM I"/>
    <property type="match status" value="1"/>
</dbReference>
<comment type="similarity">
    <text evidence="2">Belongs to the ABC transporter superfamily. ABCC family. Conjugate transporter (TC 3.A.1.208) subfamily.</text>
</comment>
<dbReference type="FunFam" id="1.20.1560.10:FF:000003">
    <property type="entry name" value="ABC transporter C family member 10"/>
    <property type="match status" value="1"/>
</dbReference>
<gene>
    <name evidence="14" type="ORF">N0F65_004496</name>
</gene>
<proteinExistence type="inferred from homology"/>